<keyword evidence="1 3" id="KW-0812">Transmembrane</keyword>
<dbReference type="PANTHER" id="PTHR36467">
    <property type="entry name" value="TRANSMEMBRANE PROTEIN 207"/>
    <property type="match status" value="1"/>
</dbReference>
<dbReference type="CTD" id="131920"/>
<dbReference type="AlphaFoldDB" id="A0A8U0SJS2"/>
<dbReference type="GeneID" id="101682943"/>
<organism evidence="2 3">
    <name type="scientific">Mustela putorius furo</name>
    <name type="common">European domestic ferret</name>
    <name type="synonym">Mustela furo</name>
    <dbReference type="NCBI Taxonomy" id="9669"/>
    <lineage>
        <taxon>Eukaryota</taxon>
        <taxon>Metazoa</taxon>
        <taxon>Chordata</taxon>
        <taxon>Craniata</taxon>
        <taxon>Vertebrata</taxon>
        <taxon>Euteleostomi</taxon>
        <taxon>Mammalia</taxon>
        <taxon>Eutheria</taxon>
        <taxon>Laurasiatheria</taxon>
        <taxon>Carnivora</taxon>
        <taxon>Caniformia</taxon>
        <taxon>Musteloidea</taxon>
        <taxon>Mustelidae</taxon>
        <taxon>Mustelinae</taxon>
        <taxon>Mustela</taxon>
    </lineage>
</organism>
<reference evidence="3" key="1">
    <citation type="submission" date="2025-08" db="UniProtKB">
        <authorList>
            <consortium name="RefSeq"/>
        </authorList>
    </citation>
    <scope>IDENTIFICATION</scope>
    <source>
        <tissue evidence="3">Brain</tissue>
    </source>
</reference>
<dbReference type="OrthoDB" id="9907850at2759"/>
<keyword evidence="1" id="KW-1133">Transmembrane helix</keyword>
<dbReference type="PANTHER" id="PTHR36467:SF1">
    <property type="entry name" value="TRANSMEMBRANE PROTEIN 207"/>
    <property type="match status" value="1"/>
</dbReference>
<evidence type="ECO:0000313" key="2">
    <source>
        <dbReference type="Proteomes" id="UP000000715"/>
    </source>
</evidence>
<accession>A0A8U0SJS2</accession>
<protein>
    <submittedName>
        <fullName evidence="3">Transmembrane protein 207</fullName>
    </submittedName>
</protein>
<name>A0A8U0SJS2_MUSPF</name>
<keyword evidence="1" id="KW-0472">Membrane</keyword>
<feature type="transmembrane region" description="Helical" evidence="1">
    <location>
        <begin position="123"/>
        <end position="149"/>
    </location>
</feature>
<sequence>MSDSIQLKVKNIAAVAVSRVGGTQHFGTQNIEYIQAVPPIIIRSQSWLFLFPVVGLHGSKTHSPQPDHLGVNPNSATCSFVILGKLLHARIFPIVLAIQRSGINSSSFTTRCINYKDRYTRDWYIWFLLLIFLMTLLCGVMFFCLQCWLRRPRMESPSRTMAVFAVGDLDPVYGTEVAVTPTVGIHLQTPNPEMCPAPCFGTLDPPPPYEEILKSSR</sequence>
<dbReference type="InterPro" id="IPR039490">
    <property type="entry name" value="TMEM207"/>
</dbReference>
<evidence type="ECO:0000313" key="3">
    <source>
        <dbReference type="RefSeq" id="XP_044944063.1"/>
    </source>
</evidence>
<keyword evidence="2" id="KW-1185">Reference proteome</keyword>
<gene>
    <name evidence="3" type="primary">TMEM207</name>
</gene>
<proteinExistence type="predicted"/>
<dbReference type="RefSeq" id="XP_044944063.1">
    <property type="nucleotide sequence ID" value="XM_045088128.1"/>
</dbReference>
<evidence type="ECO:0000256" key="1">
    <source>
        <dbReference type="SAM" id="Phobius"/>
    </source>
</evidence>
<dbReference type="Proteomes" id="UP000000715">
    <property type="component" value="Unplaced"/>
</dbReference>